<keyword evidence="3" id="KW-1185">Reference proteome</keyword>
<evidence type="ECO:0000313" key="3">
    <source>
        <dbReference type="Proteomes" id="UP000054821"/>
    </source>
</evidence>
<comment type="caution">
    <text evidence="2">The sequence shown here is derived from an EMBL/GenBank/DDBJ whole genome shotgun (WGS) entry which is preliminary data.</text>
</comment>
<evidence type="ECO:0008006" key="4">
    <source>
        <dbReference type="Google" id="ProtNLM"/>
    </source>
</evidence>
<dbReference type="PANTHER" id="PTHR43591">
    <property type="entry name" value="METHYLTRANSFERASE"/>
    <property type="match status" value="1"/>
</dbReference>
<protein>
    <recommendedName>
        <fullName evidence="4">Methyltransferase domain-containing protein</fullName>
    </recommendedName>
</protein>
<dbReference type="AlphaFoldDB" id="A0A2P4ZBL0"/>
<proteinExistence type="inferred from homology"/>
<dbReference type="GeneID" id="29990638"/>
<reference evidence="2 3" key="1">
    <citation type="journal article" date="2016" name="Genome Announc.">
        <title>Draft Whole-Genome Sequence of Trichoderma gamsii T6085, a Promising Biocontrol Agent of Fusarium Head Blight on Wheat.</title>
        <authorList>
            <person name="Baroncelli R."/>
            <person name="Zapparata A."/>
            <person name="Piaggeschi G."/>
            <person name="Sarrocco S."/>
            <person name="Vannacci G."/>
        </authorList>
    </citation>
    <scope>NUCLEOTIDE SEQUENCE [LARGE SCALE GENOMIC DNA]</scope>
    <source>
        <strain evidence="2 3">T6085</strain>
    </source>
</reference>
<organism evidence="2 3">
    <name type="scientific">Trichoderma gamsii</name>
    <dbReference type="NCBI Taxonomy" id="398673"/>
    <lineage>
        <taxon>Eukaryota</taxon>
        <taxon>Fungi</taxon>
        <taxon>Dikarya</taxon>
        <taxon>Ascomycota</taxon>
        <taxon>Pezizomycotina</taxon>
        <taxon>Sordariomycetes</taxon>
        <taxon>Hypocreomycetidae</taxon>
        <taxon>Hypocreales</taxon>
        <taxon>Hypocreaceae</taxon>
        <taxon>Trichoderma</taxon>
    </lineage>
</organism>
<dbReference type="SUPFAM" id="SSF53335">
    <property type="entry name" value="S-adenosyl-L-methionine-dependent methyltransferases"/>
    <property type="match status" value="1"/>
</dbReference>
<dbReference type="Proteomes" id="UP000054821">
    <property type="component" value="Unassembled WGS sequence"/>
</dbReference>
<dbReference type="Pfam" id="PF13489">
    <property type="entry name" value="Methyltransf_23"/>
    <property type="match status" value="1"/>
</dbReference>
<sequence length="280" mass="31706">MTYFMHETSLQTEKDRLTYQHNLMLHILGGRLGQAPVDSQAHVLDVATGTGIWALQYGACRSFSLFYFLRLILGAAEQHPESRVLGVDLSITKSQELLPENCQFQQLDAENGEWPQAQFDYIHFGYVITCFDDTKAVMKKAFDHMQPGGWVELHDPELRNVGDDDSAKGTAIEEWVGTVLRGGRIVGRDMLKSAHYEAWLHETGFVNVQDVKFTLPINEWPENLKLKKVGAIYKHNLLGLLESLAQFLTLAGLSNTEAEDLKERAKRDIHNPQIRLAFPL</sequence>
<dbReference type="EMBL" id="JPDN02000046">
    <property type="protein sequence ID" value="PON21689.1"/>
    <property type="molecule type" value="Genomic_DNA"/>
</dbReference>
<evidence type="ECO:0000256" key="1">
    <source>
        <dbReference type="ARBA" id="ARBA00038158"/>
    </source>
</evidence>
<name>A0A2P4ZBL0_9HYPO</name>
<dbReference type="InterPro" id="IPR029063">
    <property type="entry name" value="SAM-dependent_MTases_sf"/>
</dbReference>
<dbReference type="Gene3D" id="3.40.50.150">
    <property type="entry name" value="Vaccinia Virus protein VP39"/>
    <property type="match status" value="1"/>
</dbReference>
<gene>
    <name evidence="2" type="ORF">TGAM01_v209427</name>
</gene>
<dbReference type="GO" id="GO:0008168">
    <property type="term" value="F:methyltransferase activity"/>
    <property type="evidence" value="ECO:0007669"/>
    <property type="project" value="TreeGrafter"/>
</dbReference>
<dbReference type="RefSeq" id="XP_024404698.1">
    <property type="nucleotide sequence ID" value="XM_024550553.1"/>
</dbReference>
<evidence type="ECO:0000313" key="2">
    <source>
        <dbReference type="EMBL" id="PON21689.1"/>
    </source>
</evidence>
<dbReference type="STRING" id="398673.A0A2P4ZBL0"/>
<accession>A0A2P4ZBL0</accession>
<comment type="similarity">
    <text evidence="1">Belongs to the methyltransferase superfamily. LaeA methyltransferase family.</text>
</comment>
<dbReference type="CDD" id="cd02440">
    <property type="entry name" value="AdoMet_MTases"/>
    <property type="match status" value="1"/>
</dbReference>
<dbReference type="PANTHER" id="PTHR43591:SF102">
    <property type="entry name" value="S-ADENOSYL-L-METHIONINE-DEPENDENT METHYLTRANSFERASE"/>
    <property type="match status" value="1"/>
</dbReference>